<dbReference type="EMBL" id="CP001686">
    <property type="protein sequence ID" value="ACV05740.1"/>
    <property type="molecule type" value="Genomic_DNA"/>
</dbReference>
<organism evidence="2 3">
    <name type="scientific">Kytococcus sedentarius (strain ATCC 14392 / DSM 20547 / JCM 11482 / CCUG 33030 / NBRC 15357 / NCTC 11040 / CCM 314 / 541)</name>
    <name type="common">Micrococcus sedentarius</name>
    <dbReference type="NCBI Taxonomy" id="478801"/>
    <lineage>
        <taxon>Bacteria</taxon>
        <taxon>Bacillati</taxon>
        <taxon>Actinomycetota</taxon>
        <taxon>Actinomycetes</taxon>
        <taxon>Micrococcales</taxon>
        <taxon>Kytococcaceae</taxon>
        <taxon>Kytococcus</taxon>
    </lineage>
</organism>
<keyword evidence="3" id="KW-1185">Reference proteome</keyword>
<feature type="compositionally biased region" description="Basic and acidic residues" evidence="1">
    <location>
        <begin position="84"/>
        <end position="95"/>
    </location>
</feature>
<dbReference type="eggNOG" id="ENOG503070W">
    <property type="taxonomic scope" value="Bacteria"/>
</dbReference>
<dbReference type="STRING" id="478801.Ksed_06780"/>
<dbReference type="HOGENOM" id="CLU_127051_0_0_11"/>
<evidence type="ECO:0000313" key="3">
    <source>
        <dbReference type="Proteomes" id="UP000006666"/>
    </source>
</evidence>
<sequence>MLPHAVITVTETGALDVTIDGNNVPPPEGETWTRATFGPLLDVLTQDRTITVRIEVHESDGTVFTDVIRARRRTRPEPSETEAETEREAEDERATPVRSRRKRRPDLVEVTGEGFVPGEDVAAAIIVSHTDATNTGHARTLLDWKRLRSLLPDGGGEVMLFGRISGTTHVRRLP</sequence>
<dbReference type="AlphaFoldDB" id="C7NLS4"/>
<dbReference type="KEGG" id="kse:Ksed_06780"/>
<gene>
    <name evidence="2" type="ordered locus">Ksed_06780</name>
</gene>
<name>C7NLS4_KYTSD</name>
<dbReference type="Proteomes" id="UP000006666">
    <property type="component" value="Chromosome"/>
</dbReference>
<accession>C7NLS4</accession>
<feature type="region of interest" description="Disordered" evidence="1">
    <location>
        <begin position="70"/>
        <end position="105"/>
    </location>
</feature>
<reference evidence="2 3" key="1">
    <citation type="journal article" date="2009" name="Stand. Genomic Sci.">
        <title>Complete genome sequence of Kytococcus sedentarius type strain (541).</title>
        <authorList>
            <person name="Sims D."/>
            <person name="Brettin T."/>
            <person name="Detter J.C."/>
            <person name="Han C."/>
            <person name="Lapidus A."/>
            <person name="Copeland A."/>
            <person name="Glavina Del Rio T."/>
            <person name="Nolan M."/>
            <person name="Chen F."/>
            <person name="Lucas S."/>
            <person name="Tice H."/>
            <person name="Cheng J.F."/>
            <person name="Bruce D."/>
            <person name="Goodwin L."/>
            <person name="Pitluck S."/>
            <person name="Ovchinnikova G."/>
            <person name="Pati A."/>
            <person name="Ivanova N."/>
            <person name="Mavrommatis K."/>
            <person name="Chen A."/>
            <person name="Palaniappan K."/>
            <person name="D'haeseleer P."/>
            <person name="Chain P."/>
            <person name="Bristow J."/>
            <person name="Eisen J.A."/>
            <person name="Markowitz V."/>
            <person name="Hugenholtz P."/>
            <person name="Schneider S."/>
            <person name="Goker M."/>
            <person name="Pukall R."/>
            <person name="Kyrpides N.C."/>
            <person name="Klenk H.P."/>
        </authorList>
    </citation>
    <scope>NUCLEOTIDE SEQUENCE [LARGE SCALE GENOMIC DNA]</scope>
    <source>
        <strain evidence="3">ATCC 14392 / DSM 20547 / JCM 11482 / CCUG 33030 / NBRC 15357 / NCTC 11040 / CCM 314 / 541</strain>
    </source>
</reference>
<evidence type="ECO:0000313" key="2">
    <source>
        <dbReference type="EMBL" id="ACV05740.1"/>
    </source>
</evidence>
<protein>
    <submittedName>
        <fullName evidence="2">Uncharacterized protein</fullName>
    </submittedName>
</protein>
<evidence type="ECO:0000256" key="1">
    <source>
        <dbReference type="SAM" id="MobiDB-lite"/>
    </source>
</evidence>
<proteinExistence type="predicted"/>